<dbReference type="RefSeq" id="WP_289469763.1">
    <property type="nucleotide sequence ID" value="NZ_JAUCMM010000003.1"/>
</dbReference>
<evidence type="ECO:0000256" key="7">
    <source>
        <dbReference type="RuleBase" id="RU000416"/>
    </source>
</evidence>
<evidence type="ECO:0000256" key="5">
    <source>
        <dbReference type="ARBA" id="ARBA00022747"/>
    </source>
</evidence>
<evidence type="ECO:0000256" key="2">
    <source>
        <dbReference type="ARBA" id="ARBA00022603"/>
    </source>
</evidence>
<dbReference type="EC" id="2.1.1.37" evidence="1"/>
<evidence type="ECO:0000256" key="4">
    <source>
        <dbReference type="ARBA" id="ARBA00022691"/>
    </source>
</evidence>
<dbReference type="PRINTS" id="PR00105">
    <property type="entry name" value="C5METTRFRASE"/>
</dbReference>
<evidence type="ECO:0000256" key="3">
    <source>
        <dbReference type="ARBA" id="ARBA00022679"/>
    </source>
</evidence>
<evidence type="ECO:0000313" key="8">
    <source>
        <dbReference type="EMBL" id="MDM7888072.1"/>
    </source>
</evidence>
<dbReference type="SUPFAM" id="SSF53335">
    <property type="entry name" value="S-adenosyl-L-methionine-dependent methyltransferases"/>
    <property type="match status" value="1"/>
</dbReference>
<gene>
    <name evidence="8" type="primary">dcm</name>
    <name evidence="8" type="ORF">QUG98_06365</name>
</gene>
<dbReference type="Gene3D" id="3.40.50.150">
    <property type="entry name" value="Vaccinia Virus protein VP39"/>
    <property type="match status" value="1"/>
</dbReference>
<dbReference type="EMBL" id="JAUCMM010000003">
    <property type="protein sequence ID" value="MDM7888072.1"/>
    <property type="molecule type" value="Genomic_DNA"/>
</dbReference>
<keyword evidence="2 6" id="KW-0489">Methyltransferase</keyword>
<dbReference type="PROSITE" id="PS51679">
    <property type="entry name" value="SAM_MT_C5"/>
    <property type="match status" value="1"/>
</dbReference>
<dbReference type="GO" id="GO:0032259">
    <property type="term" value="P:methylation"/>
    <property type="evidence" value="ECO:0007669"/>
    <property type="project" value="UniProtKB-KW"/>
</dbReference>
<keyword evidence="4 6" id="KW-0949">S-adenosyl-L-methionine</keyword>
<keyword evidence="5" id="KW-0680">Restriction system</keyword>
<evidence type="ECO:0000256" key="1">
    <source>
        <dbReference type="ARBA" id="ARBA00011975"/>
    </source>
</evidence>
<proteinExistence type="inferred from homology"/>
<dbReference type="InterPro" id="IPR001525">
    <property type="entry name" value="C5_MeTfrase"/>
</dbReference>
<reference evidence="8 9" key="1">
    <citation type="submission" date="2023-06" db="EMBL/GenBank/DDBJ databases">
        <authorList>
            <person name="Feng G."/>
            <person name="Li J."/>
            <person name="Zhu H."/>
        </authorList>
    </citation>
    <scope>NUCLEOTIDE SEQUENCE [LARGE SCALE GENOMIC DNA]</scope>
    <source>
        <strain evidence="8 9">RHCJP20</strain>
    </source>
</reference>
<feature type="active site" evidence="6">
    <location>
        <position position="82"/>
    </location>
</feature>
<dbReference type="NCBIfam" id="TIGR00675">
    <property type="entry name" value="dcm"/>
    <property type="match status" value="1"/>
</dbReference>
<dbReference type="Proteomes" id="UP001235720">
    <property type="component" value="Unassembled WGS sequence"/>
</dbReference>
<dbReference type="PANTHER" id="PTHR46098">
    <property type="entry name" value="TRNA (CYTOSINE(38)-C(5))-METHYLTRANSFERASE"/>
    <property type="match status" value="1"/>
</dbReference>
<dbReference type="PANTHER" id="PTHR46098:SF1">
    <property type="entry name" value="TRNA (CYTOSINE(38)-C(5))-METHYLTRANSFERASE"/>
    <property type="match status" value="1"/>
</dbReference>
<accession>A0ABT7TES9</accession>
<sequence>MTSKQIHVAEYFAGIGLARVGLEAAGFAVSWSNDLSEKKRRLFEARFEVGAPHHTYHLGDLRDVTAADIPADVRVAWASFPCTDLSVAGSGGGIHVGGSAAFWAFARNLAHLGRRRPDVVAIENVSGLVTNRQGKDLRTVIRVLNGLGYSVDLLSIDARHFVPQSRPRVFIIGEAGFGQRDEFGPQPWEQSSLRMPAFAPFFADPSLKMHHRKLPALPPALDDGLASAVDDLPSSSDKWWRADRVASFIQSLSPLQASRLHSLQQSERVHFRAAYRRMRAGVARWEVRADGLAGCLRTARGGSSRQALVRIEGTEVRVRWMTGREYGRLMGAPEVDLVGFSESELMWGFGDAVCVPAVEWLGRNYLLPAAEDAAQLRLALTA</sequence>
<comment type="similarity">
    <text evidence="6 7">Belongs to the class I-like SAM-binding methyltransferase superfamily. C5-methyltransferase family.</text>
</comment>
<evidence type="ECO:0000313" key="9">
    <source>
        <dbReference type="Proteomes" id="UP001235720"/>
    </source>
</evidence>
<organism evidence="8 9">
    <name type="scientific">Curtobacterium subtropicum</name>
    <dbReference type="NCBI Taxonomy" id="3055138"/>
    <lineage>
        <taxon>Bacteria</taxon>
        <taxon>Bacillati</taxon>
        <taxon>Actinomycetota</taxon>
        <taxon>Actinomycetes</taxon>
        <taxon>Micrococcales</taxon>
        <taxon>Microbacteriaceae</taxon>
        <taxon>Curtobacterium</taxon>
    </lineage>
</organism>
<keyword evidence="3 6" id="KW-0808">Transferase</keyword>
<name>A0ABT7TES9_9MICO</name>
<dbReference type="InterPro" id="IPR029063">
    <property type="entry name" value="SAM-dependent_MTases_sf"/>
</dbReference>
<dbReference type="InterPro" id="IPR050750">
    <property type="entry name" value="C5-MTase"/>
</dbReference>
<comment type="caution">
    <text evidence="8">The sequence shown here is derived from an EMBL/GenBank/DDBJ whole genome shotgun (WGS) entry which is preliminary data.</text>
</comment>
<evidence type="ECO:0000256" key="6">
    <source>
        <dbReference type="PROSITE-ProRule" id="PRU01016"/>
    </source>
</evidence>
<keyword evidence="9" id="KW-1185">Reference proteome</keyword>
<dbReference type="GO" id="GO:0003886">
    <property type="term" value="F:DNA (cytosine-5-)-methyltransferase activity"/>
    <property type="evidence" value="ECO:0007669"/>
    <property type="project" value="UniProtKB-EC"/>
</dbReference>
<dbReference type="Pfam" id="PF00145">
    <property type="entry name" value="DNA_methylase"/>
    <property type="match status" value="1"/>
</dbReference>
<protein>
    <recommendedName>
        <fullName evidence="1">DNA (cytosine-5-)-methyltransferase</fullName>
        <ecNumber evidence="1">2.1.1.37</ecNumber>
    </recommendedName>
</protein>